<accession>A0AAD8JHM5</accession>
<evidence type="ECO:0000313" key="3">
    <source>
        <dbReference type="EMBL" id="KAK1402642.1"/>
    </source>
</evidence>
<comment type="caution">
    <text evidence="3">The sequence shown here is derived from an EMBL/GenBank/DDBJ whole genome shotgun (WGS) entry which is preliminary data.</text>
</comment>
<keyword evidence="1" id="KW-0238">DNA-binding</keyword>
<name>A0AAD8JHM5_9APIA</name>
<dbReference type="CDD" id="cd04481">
    <property type="entry name" value="RPA1_DBD_B_like"/>
    <property type="match status" value="1"/>
</dbReference>
<dbReference type="PANTHER" id="PTHR47165:SF4">
    <property type="entry name" value="OS03G0429900 PROTEIN"/>
    <property type="match status" value="1"/>
</dbReference>
<evidence type="ECO:0000313" key="4">
    <source>
        <dbReference type="Proteomes" id="UP001237642"/>
    </source>
</evidence>
<keyword evidence="4" id="KW-1185">Reference proteome</keyword>
<dbReference type="PANTHER" id="PTHR47165">
    <property type="entry name" value="OS03G0429900 PROTEIN"/>
    <property type="match status" value="1"/>
</dbReference>
<reference evidence="3" key="1">
    <citation type="submission" date="2023-02" db="EMBL/GenBank/DDBJ databases">
        <title>Genome of toxic invasive species Heracleum sosnowskyi carries increased number of genes despite the absence of recent whole-genome duplications.</title>
        <authorList>
            <person name="Schelkunov M."/>
            <person name="Shtratnikova V."/>
            <person name="Makarenko M."/>
            <person name="Klepikova A."/>
            <person name="Omelchenko D."/>
            <person name="Novikova G."/>
            <person name="Obukhova E."/>
            <person name="Bogdanov V."/>
            <person name="Penin A."/>
            <person name="Logacheva M."/>
        </authorList>
    </citation>
    <scope>NUCLEOTIDE SEQUENCE</scope>
    <source>
        <strain evidence="3">Hsosn_3</strain>
        <tissue evidence="3">Leaf</tissue>
    </source>
</reference>
<dbReference type="Gene3D" id="2.40.50.140">
    <property type="entry name" value="Nucleic acid-binding proteins"/>
    <property type="match status" value="2"/>
</dbReference>
<gene>
    <name evidence="3" type="ORF">POM88_002247</name>
</gene>
<dbReference type="InterPro" id="IPR012340">
    <property type="entry name" value="NA-bd_OB-fold"/>
</dbReference>
<reference evidence="3" key="2">
    <citation type="submission" date="2023-05" db="EMBL/GenBank/DDBJ databases">
        <authorList>
            <person name="Schelkunov M.I."/>
        </authorList>
    </citation>
    <scope>NUCLEOTIDE SEQUENCE</scope>
    <source>
        <strain evidence="3">Hsosn_3</strain>
        <tissue evidence="3">Leaf</tissue>
    </source>
</reference>
<evidence type="ECO:0000259" key="2">
    <source>
        <dbReference type="Pfam" id="PF16900"/>
    </source>
</evidence>
<dbReference type="SUPFAM" id="SSF50249">
    <property type="entry name" value="Nucleic acid-binding proteins"/>
    <property type="match status" value="1"/>
</dbReference>
<sequence>MWASVSTAGSKDGSNSVTGYNAILLDDDNFHIQAFIYPDKWSQIVNNHAPPLFPDYATDIIGVVENFEKLSHIPTKYGQRNIVKFRICDGRNSPKVTVWGKLAEITDKNYKPELETPIIAILTSAKLQKFMSETIIQLFCLSTMSSSKIYFNLDIDVVKSLRKRLAQQGYKTPEDIGSVSTVSNSVQVVETLTLKELTEKTSNDYIKRNVMCFVTIKRVEAGDSWWYYGCNSCHEEFRLLEGRYKCVNPKCLKSSPYIEKVSELWCLLMIKLK</sequence>
<dbReference type="GO" id="GO:0003677">
    <property type="term" value="F:DNA binding"/>
    <property type="evidence" value="ECO:0007669"/>
    <property type="project" value="UniProtKB-KW"/>
</dbReference>
<organism evidence="3 4">
    <name type="scientific">Heracleum sosnowskyi</name>
    <dbReference type="NCBI Taxonomy" id="360622"/>
    <lineage>
        <taxon>Eukaryota</taxon>
        <taxon>Viridiplantae</taxon>
        <taxon>Streptophyta</taxon>
        <taxon>Embryophyta</taxon>
        <taxon>Tracheophyta</taxon>
        <taxon>Spermatophyta</taxon>
        <taxon>Magnoliopsida</taxon>
        <taxon>eudicotyledons</taxon>
        <taxon>Gunneridae</taxon>
        <taxon>Pentapetalae</taxon>
        <taxon>asterids</taxon>
        <taxon>campanulids</taxon>
        <taxon>Apiales</taxon>
        <taxon>Apiaceae</taxon>
        <taxon>Apioideae</taxon>
        <taxon>apioid superclade</taxon>
        <taxon>Tordylieae</taxon>
        <taxon>Tordyliinae</taxon>
        <taxon>Heracleum</taxon>
    </lineage>
</organism>
<dbReference type="EMBL" id="JAUIZM010000001">
    <property type="protein sequence ID" value="KAK1402642.1"/>
    <property type="molecule type" value="Genomic_DNA"/>
</dbReference>
<dbReference type="AlphaFoldDB" id="A0AAD8JHM5"/>
<protein>
    <recommendedName>
        <fullName evidence="2">Replication protein A OB domain-containing protein</fullName>
    </recommendedName>
</protein>
<feature type="domain" description="Replication protein A OB" evidence="2">
    <location>
        <begin position="55"/>
        <end position="147"/>
    </location>
</feature>
<dbReference type="Pfam" id="PF16900">
    <property type="entry name" value="REPA_OB_2"/>
    <property type="match status" value="1"/>
</dbReference>
<dbReference type="Proteomes" id="UP001237642">
    <property type="component" value="Unassembled WGS sequence"/>
</dbReference>
<evidence type="ECO:0000256" key="1">
    <source>
        <dbReference type="ARBA" id="ARBA00023125"/>
    </source>
</evidence>
<proteinExistence type="predicted"/>
<dbReference type="InterPro" id="IPR031657">
    <property type="entry name" value="REPA_OB_2"/>
</dbReference>